<dbReference type="PANTHER" id="PTHR42801">
    <property type="entry name" value="THIOREDOXIN-DEPENDENT PEROXIDE REDUCTASE"/>
    <property type="match status" value="1"/>
</dbReference>
<comment type="catalytic activity">
    <reaction evidence="11">
        <text>a hydroperoxide + [thioredoxin]-dithiol = an alcohol + [thioredoxin]-disulfide + H2O</text>
        <dbReference type="Rhea" id="RHEA:62620"/>
        <dbReference type="Rhea" id="RHEA-COMP:10698"/>
        <dbReference type="Rhea" id="RHEA-COMP:10700"/>
        <dbReference type="ChEBI" id="CHEBI:15377"/>
        <dbReference type="ChEBI" id="CHEBI:29950"/>
        <dbReference type="ChEBI" id="CHEBI:30879"/>
        <dbReference type="ChEBI" id="CHEBI:35924"/>
        <dbReference type="ChEBI" id="CHEBI:50058"/>
        <dbReference type="EC" id="1.11.1.24"/>
    </reaction>
</comment>
<dbReference type="GO" id="GO:0005737">
    <property type="term" value="C:cytoplasm"/>
    <property type="evidence" value="ECO:0007669"/>
    <property type="project" value="TreeGrafter"/>
</dbReference>
<evidence type="ECO:0000313" key="14">
    <source>
        <dbReference type="Proteomes" id="UP000248857"/>
    </source>
</evidence>
<dbReference type="RefSeq" id="WP_110985221.1">
    <property type="nucleotide sequence ID" value="NZ_CAWNWM010000003.1"/>
</dbReference>
<evidence type="ECO:0000313" key="13">
    <source>
        <dbReference type="EMBL" id="PZD74312.1"/>
    </source>
</evidence>
<evidence type="ECO:0000256" key="7">
    <source>
        <dbReference type="ARBA" id="ARBA00023284"/>
    </source>
</evidence>
<evidence type="ECO:0000256" key="3">
    <source>
        <dbReference type="ARBA" id="ARBA00022559"/>
    </source>
</evidence>
<dbReference type="InterPro" id="IPR050924">
    <property type="entry name" value="Peroxiredoxin_BCP/PrxQ"/>
</dbReference>
<evidence type="ECO:0000256" key="4">
    <source>
        <dbReference type="ARBA" id="ARBA00022862"/>
    </source>
</evidence>
<comment type="caution">
    <text evidence="13">The sequence shown here is derived from an EMBL/GenBank/DDBJ whole genome shotgun (WGS) entry which is preliminary data.</text>
</comment>
<proteinExistence type="inferred from homology"/>
<dbReference type="OrthoDB" id="9809746at2"/>
<accession>A0A2W1JV10</accession>
<dbReference type="Proteomes" id="UP000248857">
    <property type="component" value="Unassembled WGS sequence"/>
</dbReference>
<dbReference type="SUPFAM" id="SSF52833">
    <property type="entry name" value="Thioredoxin-like"/>
    <property type="match status" value="1"/>
</dbReference>
<feature type="domain" description="Thioredoxin" evidence="12">
    <location>
        <begin position="43"/>
        <end position="215"/>
    </location>
</feature>
<dbReference type="EC" id="1.11.1.24" evidence="2"/>
<keyword evidence="3 13" id="KW-0575">Peroxidase</keyword>
<dbReference type="InterPro" id="IPR000866">
    <property type="entry name" value="AhpC/TSA"/>
</dbReference>
<evidence type="ECO:0000256" key="6">
    <source>
        <dbReference type="ARBA" id="ARBA00023157"/>
    </source>
</evidence>
<dbReference type="PROSITE" id="PS51352">
    <property type="entry name" value="THIOREDOXIN_2"/>
    <property type="match status" value="1"/>
</dbReference>
<keyword evidence="4" id="KW-0049">Antioxidant</keyword>
<keyword evidence="14" id="KW-1185">Reference proteome</keyword>
<dbReference type="GO" id="GO:0034599">
    <property type="term" value="P:cellular response to oxidative stress"/>
    <property type="evidence" value="ECO:0007669"/>
    <property type="project" value="TreeGrafter"/>
</dbReference>
<comment type="similarity">
    <text evidence="9">Belongs to the peroxiredoxin family. BCP/PrxQ subfamily.</text>
</comment>
<evidence type="ECO:0000256" key="8">
    <source>
        <dbReference type="ARBA" id="ARBA00032824"/>
    </source>
</evidence>
<dbReference type="InterPro" id="IPR036249">
    <property type="entry name" value="Thioredoxin-like_sf"/>
</dbReference>
<organism evidence="13 14">
    <name type="scientific">Acaryochloris thomasi RCC1774</name>
    <dbReference type="NCBI Taxonomy" id="1764569"/>
    <lineage>
        <taxon>Bacteria</taxon>
        <taxon>Bacillati</taxon>
        <taxon>Cyanobacteriota</taxon>
        <taxon>Cyanophyceae</taxon>
        <taxon>Acaryochloridales</taxon>
        <taxon>Acaryochloridaceae</taxon>
        <taxon>Acaryochloris</taxon>
        <taxon>Acaryochloris thomasi</taxon>
    </lineage>
</organism>
<reference evidence="13 14" key="1">
    <citation type="journal article" date="2018" name="Sci. Rep.">
        <title>A novel species of the marine cyanobacterium Acaryochloris with a unique pigment content and lifestyle.</title>
        <authorList>
            <person name="Partensky F."/>
            <person name="Six C."/>
            <person name="Ratin M."/>
            <person name="Garczarek L."/>
            <person name="Vaulot D."/>
            <person name="Probert I."/>
            <person name="Calteau A."/>
            <person name="Gourvil P."/>
            <person name="Marie D."/>
            <person name="Grebert T."/>
            <person name="Bouchier C."/>
            <person name="Le Panse S."/>
            <person name="Gachenot M."/>
            <person name="Rodriguez F."/>
            <person name="Garrido J.L."/>
        </authorList>
    </citation>
    <scope>NUCLEOTIDE SEQUENCE [LARGE SCALE GENOMIC DNA]</scope>
    <source>
        <strain evidence="13 14">RCC1774</strain>
    </source>
</reference>
<gene>
    <name evidence="13" type="primary">bcp_2</name>
    <name evidence="13" type="ORF">C1752_01245</name>
</gene>
<evidence type="ECO:0000256" key="11">
    <source>
        <dbReference type="ARBA" id="ARBA00049091"/>
    </source>
</evidence>
<dbReference type="AlphaFoldDB" id="A0A2W1JV10"/>
<keyword evidence="6" id="KW-1015">Disulfide bond</keyword>
<dbReference type="Pfam" id="PF00578">
    <property type="entry name" value="AhpC-TSA"/>
    <property type="match status" value="1"/>
</dbReference>
<evidence type="ECO:0000256" key="9">
    <source>
        <dbReference type="ARBA" id="ARBA00038489"/>
    </source>
</evidence>
<keyword evidence="5 13" id="KW-0560">Oxidoreductase</keyword>
<keyword evidence="7" id="KW-0676">Redox-active center</keyword>
<protein>
    <recommendedName>
        <fullName evidence="2">thioredoxin-dependent peroxiredoxin</fullName>
        <ecNumber evidence="2">1.11.1.24</ecNumber>
    </recommendedName>
    <alternativeName>
        <fullName evidence="10">Bacterioferritin comigratory protein</fullName>
    </alternativeName>
    <alternativeName>
        <fullName evidence="8">Thioredoxin peroxidase</fullName>
    </alternativeName>
</protein>
<dbReference type="GO" id="GO:0045454">
    <property type="term" value="P:cell redox homeostasis"/>
    <property type="evidence" value="ECO:0007669"/>
    <property type="project" value="TreeGrafter"/>
</dbReference>
<dbReference type="InterPro" id="IPR013766">
    <property type="entry name" value="Thioredoxin_domain"/>
</dbReference>
<evidence type="ECO:0000256" key="1">
    <source>
        <dbReference type="ARBA" id="ARBA00003330"/>
    </source>
</evidence>
<sequence length="215" mass="23257">MSLTTDLQTQKEQFLANVPDETVQVMGKATQALAESGIVDQSLKAGQQAPPVQLPNATGNTIDLQELLKSGPVVLSFYRGQWCPYCNLELRALQQILPEIQTLGASLVAVSPQTPDSSLSTVEKNELTYEVLSDVGNQVARAYGLVFKLPEHLRPIYNSFGIDVPAHNGDSSFELPIAATYVIATDGTIAHAFIDADYTQRLDPEAILTALKTLS</sequence>
<dbReference type="CDD" id="cd02970">
    <property type="entry name" value="PRX_like2"/>
    <property type="match status" value="1"/>
</dbReference>
<dbReference type="GO" id="GO:0008379">
    <property type="term" value="F:thioredoxin peroxidase activity"/>
    <property type="evidence" value="ECO:0007669"/>
    <property type="project" value="TreeGrafter"/>
</dbReference>
<evidence type="ECO:0000256" key="2">
    <source>
        <dbReference type="ARBA" id="ARBA00013017"/>
    </source>
</evidence>
<evidence type="ECO:0000256" key="10">
    <source>
        <dbReference type="ARBA" id="ARBA00041373"/>
    </source>
</evidence>
<evidence type="ECO:0000259" key="12">
    <source>
        <dbReference type="PROSITE" id="PS51352"/>
    </source>
</evidence>
<evidence type="ECO:0000256" key="5">
    <source>
        <dbReference type="ARBA" id="ARBA00023002"/>
    </source>
</evidence>
<name>A0A2W1JV10_9CYAN</name>
<dbReference type="Gene3D" id="3.40.30.10">
    <property type="entry name" value="Glutaredoxin"/>
    <property type="match status" value="1"/>
</dbReference>
<dbReference type="EMBL" id="PQWO01000003">
    <property type="protein sequence ID" value="PZD74312.1"/>
    <property type="molecule type" value="Genomic_DNA"/>
</dbReference>
<dbReference type="PANTHER" id="PTHR42801:SF7">
    <property type="entry name" value="SLL1159 PROTEIN"/>
    <property type="match status" value="1"/>
</dbReference>
<comment type="function">
    <text evidence="1">Thiol-specific peroxidase that catalyzes the reduction of hydrogen peroxide and organic hydroperoxides to water and alcohols, respectively. Plays a role in cell protection against oxidative stress by detoxifying peroxides and as sensor of hydrogen peroxide-mediated signaling events.</text>
</comment>